<dbReference type="OrthoDB" id="9772660at2"/>
<protein>
    <submittedName>
        <fullName evidence="4">Aminomethyltransferase</fullName>
    </submittedName>
</protein>
<evidence type="ECO:0000259" key="1">
    <source>
        <dbReference type="Pfam" id="PF01571"/>
    </source>
</evidence>
<proteinExistence type="predicted"/>
<dbReference type="GO" id="GO:0032259">
    <property type="term" value="P:methylation"/>
    <property type="evidence" value="ECO:0007669"/>
    <property type="project" value="UniProtKB-KW"/>
</dbReference>
<dbReference type="GO" id="GO:0005829">
    <property type="term" value="C:cytosol"/>
    <property type="evidence" value="ECO:0007669"/>
    <property type="project" value="TreeGrafter"/>
</dbReference>
<keyword evidence="4" id="KW-0808">Transferase</keyword>
<dbReference type="RefSeq" id="WP_096806728.1">
    <property type="nucleotide sequence ID" value="NZ_CP022196.1"/>
</dbReference>
<feature type="domain" description="Aminomethyltransferase C-terminal" evidence="2">
    <location>
        <begin position="705"/>
        <end position="786"/>
    </location>
</feature>
<dbReference type="Proteomes" id="UP000217935">
    <property type="component" value="Chromosome"/>
</dbReference>
<evidence type="ECO:0000313" key="4">
    <source>
        <dbReference type="EMBL" id="ATG49157.1"/>
    </source>
</evidence>
<dbReference type="InterPro" id="IPR018959">
    <property type="entry name" value="DUF1989"/>
</dbReference>
<organism evidence="4 5">
    <name type="scientific">Celeribacter ethanolicus</name>
    <dbReference type="NCBI Taxonomy" id="1758178"/>
    <lineage>
        <taxon>Bacteria</taxon>
        <taxon>Pseudomonadati</taxon>
        <taxon>Pseudomonadota</taxon>
        <taxon>Alphaproteobacteria</taxon>
        <taxon>Rhodobacterales</taxon>
        <taxon>Roseobacteraceae</taxon>
        <taxon>Celeribacter</taxon>
    </lineage>
</organism>
<dbReference type="InterPro" id="IPR013977">
    <property type="entry name" value="GcvT_C"/>
</dbReference>
<accession>A0A291GG44</accession>
<dbReference type="SUPFAM" id="SSF101790">
    <property type="entry name" value="Aminomethyltransferase beta-barrel domain"/>
    <property type="match status" value="1"/>
</dbReference>
<dbReference type="STRING" id="1758178.GCA_001550095_01096"/>
<reference evidence="4 5" key="1">
    <citation type="submission" date="2017-06" db="EMBL/GenBank/DDBJ databases">
        <title>Celeribacter sp. TSPH2 complete genome sequence.</title>
        <authorList>
            <person name="Woo J.-H."/>
            <person name="Kim H.-S."/>
        </authorList>
    </citation>
    <scope>NUCLEOTIDE SEQUENCE [LARGE SCALE GENOMIC DNA]</scope>
    <source>
        <strain evidence="4 5">TSPH2</strain>
    </source>
</reference>
<dbReference type="KEGG" id="ceh:CEW89_17230"/>
<dbReference type="InterPro" id="IPR027266">
    <property type="entry name" value="TrmE/GcvT-like"/>
</dbReference>
<dbReference type="SUPFAM" id="SSF103025">
    <property type="entry name" value="Folate-binding domain"/>
    <property type="match status" value="1"/>
</dbReference>
<dbReference type="PANTHER" id="PTHR43757">
    <property type="entry name" value="AMINOMETHYLTRANSFERASE"/>
    <property type="match status" value="1"/>
</dbReference>
<dbReference type="Pfam" id="PF01571">
    <property type="entry name" value="GCV_T"/>
    <property type="match status" value="1"/>
</dbReference>
<sequence length="794" mass="87116">MEIPLILNPSGLPFRSGPPTASLPRRAGAYRLASNEERHTVQGGGASLLEVKPGDRISVTNTEGGQRCELLAAHTDGSVDASVLGWSADASGDDLRATVNSALPGMARLRLGLAKRQIELTGAKTIGLFSATSPAGEGVSFTAQNAGWLLITAPAPEPDFEAQTTATPLTITITRAEARHEGSFVLPDPLADTLQDIRIASATAKAYTVKKGEFIQIMDVDGRQCTDFQCFDARKVDKGIFHPLDVTTTRTIQGHAYPMPGLHAKYFDHDLTPLVEVVQDTCGRHDAFGLACNAKYYDDIGYPGHTNCSDNFNAVLAPYGIPARPGWMAANFFFNTAIDEHGVMLADEPWSRPGDYVLLRALTDLVCVSSSCPDDTTAANGWHLTDIHVRTYAAEERFSRATAWRPTPDEDPIMTRESAFYDSFAAMTRDFSDYNGFWLPNSFPECDPVESYWACREGVVVMDLSALRKFEVTGPDAEALMNWVLTRNVEKLAIGQVVYSAMCYPHGGMIDDGTLFRLGEHNFRWIGGSDEGGVWMREEAKRLGLNVMIRSSTDQMHNLAVQGPKSRDLINELFWTAPHHPDLMEMGWFRFTPARLGDHDGIPVVISRTGYTGELGYEIFCHPKHGAEIFKSVWEAGQKVGMKPMGLAALDLVRIEAGLVFAGYDFSDQTDPFEAGVGFTVPLKSKTADFVGRDALLRRKETPSRKFVGLEIDGQNAVAHGDCIRIGRAQVGEICSAMRSPRTGQWIALARIDVAHAEEGTLVEVGQLDGHLKRYSARVSPFPHYDPKKERPRS</sequence>
<dbReference type="AlphaFoldDB" id="A0A291GG44"/>
<keyword evidence="4" id="KW-0489">Methyltransferase</keyword>
<evidence type="ECO:0000259" key="3">
    <source>
        <dbReference type="Pfam" id="PF09347"/>
    </source>
</evidence>
<feature type="domain" description="DUF1989" evidence="3">
    <location>
        <begin position="198"/>
        <end position="366"/>
    </location>
</feature>
<dbReference type="PANTHER" id="PTHR43757:SF2">
    <property type="entry name" value="AMINOMETHYLTRANSFERASE, MITOCHONDRIAL"/>
    <property type="match status" value="1"/>
</dbReference>
<gene>
    <name evidence="4" type="ORF">CEW89_17230</name>
</gene>
<dbReference type="Pfam" id="PF09347">
    <property type="entry name" value="DUF1989"/>
    <property type="match status" value="1"/>
</dbReference>
<feature type="domain" description="GCVT N-terminal" evidence="1">
    <location>
        <begin position="421"/>
        <end position="684"/>
    </location>
</feature>
<dbReference type="GO" id="GO:0008168">
    <property type="term" value="F:methyltransferase activity"/>
    <property type="evidence" value="ECO:0007669"/>
    <property type="project" value="UniProtKB-KW"/>
</dbReference>
<evidence type="ECO:0000259" key="2">
    <source>
        <dbReference type="Pfam" id="PF08669"/>
    </source>
</evidence>
<keyword evidence="5" id="KW-1185">Reference proteome</keyword>
<name>A0A291GG44_9RHOB</name>
<dbReference type="EMBL" id="CP022196">
    <property type="protein sequence ID" value="ATG49157.1"/>
    <property type="molecule type" value="Genomic_DNA"/>
</dbReference>
<dbReference type="InterPro" id="IPR029043">
    <property type="entry name" value="GcvT/YgfZ_C"/>
</dbReference>
<evidence type="ECO:0000313" key="5">
    <source>
        <dbReference type="Proteomes" id="UP000217935"/>
    </source>
</evidence>
<dbReference type="Gene3D" id="3.30.1360.120">
    <property type="entry name" value="Probable tRNA modification gtpase trme, domain 1"/>
    <property type="match status" value="1"/>
</dbReference>
<dbReference type="Pfam" id="PF08669">
    <property type="entry name" value="GCV_T_C"/>
    <property type="match status" value="1"/>
</dbReference>
<dbReference type="InterPro" id="IPR006222">
    <property type="entry name" value="GCVT_N"/>
</dbReference>
<dbReference type="InterPro" id="IPR028896">
    <property type="entry name" value="GcvT/YgfZ/DmdA"/>
</dbReference>